<dbReference type="Pfam" id="PF07715">
    <property type="entry name" value="Plug"/>
    <property type="match status" value="1"/>
</dbReference>
<dbReference type="InterPro" id="IPR036942">
    <property type="entry name" value="Beta-barrel_TonB_sf"/>
</dbReference>
<dbReference type="InterPro" id="IPR012910">
    <property type="entry name" value="Plug_dom"/>
</dbReference>
<evidence type="ECO:0000256" key="10">
    <source>
        <dbReference type="ARBA" id="ARBA00023077"/>
    </source>
</evidence>
<name>A0A8K0VDC9_9RHOB</name>
<evidence type="ECO:0000256" key="16">
    <source>
        <dbReference type="SAM" id="SignalP"/>
    </source>
</evidence>
<dbReference type="InterPro" id="IPR037066">
    <property type="entry name" value="Plug_dom_sf"/>
</dbReference>
<evidence type="ECO:0000256" key="9">
    <source>
        <dbReference type="ARBA" id="ARBA00023065"/>
    </source>
</evidence>
<keyword evidence="9" id="KW-0406">Ion transport</keyword>
<feature type="chain" id="PRO_5035461759" evidence="16">
    <location>
        <begin position="26"/>
        <end position="708"/>
    </location>
</feature>
<keyword evidence="10 15" id="KW-0798">TonB box</keyword>
<dbReference type="Pfam" id="PF00593">
    <property type="entry name" value="TonB_dep_Rec_b-barrel"/>
    <property type="match status" value="1"/>
</dbReference>
<dbReference type="PANTHER" id="PTHR32552">
    <property type="entry name" value="FERRICHROME IRON RECEPTOR-RELATED"/>
    <property type="match status" value="1"/>
</dbReference>
<evidence type="ECO:0000256" key="7">
    <source>
        <dbReference type="ARBA" id="ARBA00022729"/>
    </source>
</evidence>
<keyword evidence="4 14" id="KW-1134">Transmembrane beta strand</keyword>
<accession>A0A8K0VDC9</accession>
<dbReference type="InterPro" id="IPR000531">
    <property type="entry name" value="Beta-barrel_TonB"/>
</dbReference>
<keyword evidence="12 19" id="KW-0675">Receptor</keyword>
<evidence type="ECO:0000256" key="3">
    <source>
        <dbReference type="ARBA" id="ARBA00022448"/>
    </source>
</evidence>
<proteinExistence type="inferred from homology"/>
<dbReference type="InterPro" id="IPR039426">
    <property type="entry name" value="TonB-dep_rcpt-like"/>
</dbReference>
<keyword evidence="8" id="KW-0408">Iron</keyword>
<evidence type="ECO:0000256" key="12">
    <source>
        <dbReference type="ARBA" id="ARBA00023170"/>
    </source>
</evidence>
<evidence type="ECO:0000256" key="8">
    <source>
        <dbReference type="ARBA" id="ARBA00023004"/>
    </source>
</evidence>
<organism evidence="19 20">
    <name type="scientific">Szabonella alba</name>
    <dbReference type="NCBI Taxonomy" id="2804194"/>
    <lineage>
        <taxon>Bacteria</taxon>
        <taxon>Pseudomonadati</taxon>
        <taxon>Pseudomonadota</taxon>
        <taxon>Alphaproteobacteria</taxon>
        <taxon>Rhodobacterales</taxon>
        <taxon>Paracoccaceae</taxon>
        <taxon>Szabonella</taxon>
    </lineage>
</organism>
<feature type="signal peptide" evidence="16">
    <location>
        <begin position="1"/>
        <end position="25"/>
    </location>
</feature>
<dbReference type="Gene3D" id="2.170.130.10">
    <property type="entry name" value="TonB-dependent receptor, plug domain"/>
    <property type="match status" value="1"/>
</dbReference>
<comment type="caution">
    <text evidence="19">The sequence shown here is derived from an EMBL/GenBank/DDBJ whole genome shotgun (WGS) entry which is preliminary data.</text>
</comment>
<evidence type="ECO:0000259" key="17">
    <source>
        <dbReference type="Pfam" id="PF00593"/>
    </source>
</evidence>
<reference evidence="19" key="1">
    <citation type="submission" date="2021-01" db="EMBL/GenBank/DDBJ databases">
        <title>Tabrizicola alba sp. nov. a motile alkaliphilic bacterium isolated from a soda lake.</title>
        <authorList>
            <person name="Szuroczki S."/>
            <person name="Abbaszade G."/>
            <person name="Schumann P."/>
            <person name="Toth E."/>
        </authorList>
    </citation>
    <scope>NUCLEOTIDE SEQUENCE</scope>
    <source>
        <strain evidence="19">DMG-N-6</strain>
    </source>
</reference>
<comment type="subcellular location">
    <subcellularLocation>
        <location evidence="1 14">Cell outer membrane</location>
        <topology evidence="1 14">Multi-pass membrane protein</topology>
    </subcellularLocation>
</comment>
<dbReference type="InterPro" id="IPR010105">
    <property type="entry name" value="TonB_sidphr_rcpt"/>
</dbReference>
<dbReference type="GO" id="GO:0015344">
    <property type="term" value="F:siderophore uptake transmembrane transporter activity"/>
    <property type="evidence" value="ECO:0007669"/>
    <property type="project" value="TreeGrafter"/>
</dbReference>
<evidence type="ECO:0000256" key="5">
    <source>
        <dbReference type="ARBA" id="ARBA00022496"/>
    </source>
</evidence>
<evidence type="ECO:0000256" key="13">
    <source>
        <dbReference type="ARBA" id="ARBA00023237"/>
    </source>
</evidence>
<dbReference type="EMBL" id="JAESVN010000011">
    <property type="protein sequence ID" value="MBL4919026.1"/>
    <property type="molecule type" value="Genomic_DNA"/>
</dbReference>
<comment type="similarity">
    <text evidence="2 14 15">Belongs to the TonB-dependent receptor family.</text>
</comment>
<keyword evidence="11 14" id="KW-0472">Membrane</keyword>
<keyword evidence="7 16" id="KW-0732">Signal</keyword>
<dbReference type="SUPFAM" id="SSF56935">
    <property type="entry name" value="Porins"/>
    <property type="match status" value="1"/>
</dbReference>
<evidence type="ECO:0000256" key="15">
    <source>
        <dbReference type="RuleBase" id="RU003357"/>
    </source>
</evidence>
<dbReference type="Gene3D" id="2.40.170.20">
    <property type="entry name" value="TonB-dependent receptor, beta-barrel domain"/>
    <property type="match status" value="1"/>
</dbReference>
<dbReference type="GO" id="GO:0009279">
    <property type="term" value="C:cell outer membrane"/>
    <property type="evidence" value="ECO:0007669"/>
    <property type="project" value="UniProtKB-SubCell"/>
</dbReference>
<dbReference type="NCBIfam" id="TIGR01783">
    <property type="entry name" value="TonB-siderophor"/>
    <property type="match status" value="1"/>
</dbReference>
<evidence type="ECO:0000256" key="6">
    <source>
        <dbReference type="ARBA" id="ARBA00022692"/>
    </source>
</evidence>
<evidence type="ECO:0000259" key="18">
    <source>
        <dbReference type="Pfam" id="PF07715"/>
    </source>
</evidence>
<dbReference type="PANTHER" id="PTHR32552:SF68">
    <property type="entry name" value="FERRICHROME OUTER MEMBRANE TRANSPORTER_PHAGE RECEPTOR"/>
    <property type="match status" value="1"/>
</dbReference>
<evidence type="ECO:0000256" key="4">
    <source>
        <dbReference type="ARBA" id="ARBA00022452"/>
    </source>
</evidence>
<feature type="domain" description="TonB-dependent receptor plug" evidence="18">
    <location>
        <begin position="67"/>
        <end position="171"/>
    </location>
</feature>
<gene>
    <name evidence="19" type="ORF">JL811_17525</name>
</gene>
<evidence type="ECO:0000313" key="20">
    <source>
        <dbReference type="Proteomes" id="UP000648908"/>
    </source>
</evidence>
<evidence type="ECO:0000256" key="2">
    <source>
        <dbReference type="ARBA" id="ARBA00009810"/>
    </source>
</evidence>
<sequence>MPFLTRTALLLGASLTAMLASGALAQDMGERLTFLGAITLDGTENPTGVLDGPVARASATTKTGTPILETPASVSVVPSVQIAAQGSTNLAEALTYSAGIIAENYGGDPRFDSLFLRGFNLENDKFLDGLRLMRSTQYPTSAPGFELYGIERVEVLRGPASILYGAGTPAGLVNMVQKRAQADADFTELGFGLDSNGSWSAYGDANRVVDDRFAYRITGKTGNSRTDIRDIDNERAYLGLSASYALSETTELEFMASHHDDAPISPTGVPNGFVGVYDPSDLSDFDFGDDSFNTSDRKMTTLSFGITHDFGAGWKLNGTFRHTGFDWNYDNIYIAGNTGSVADRGRIDQREDFDAIAFDLRLSGEVATGALQHKLTFGVDAQKFKETAYTGFAGVNSIDYLAPAYGGIVVGATTYEADKTVDAEQYGLYALDEMRWGNWRATVGLRHDWTNQSGQNVTTFETVSFDRSDEQTTGHLSLGYVWDRGVHAYLAYATSFLPQPGVDFDGNPLRPTTGEQWELGVKYEPVSFDGLFTAALYDLSENDRNTGVTEIIGGAPVSGTRQIGKANIRGLELEGVARLDNGWSVKGAYTYSSTKITGDNNGNELANTPRHAASLWLNHEIQQGRFAGLILGGGLRHLGSRWASDANTQKLEAVTLLDLGASYEWDNGVAFRVNLNNVTDEDYISAVGFSSSYFGDGRNLQANLTYKW</sequence>
<dbReference type="FunFam" id="2.170.130.10:FF:000001">
    <property type="entry name" value="Catecholate siderophore TonB-dependent receptor"/>
    <property type="match status" value="1"/>
</dbReference>
<keyword evidence="3 14" id="KW-0813">Transport</keyword>
<dbReference type="AlphaFoldDB" id="A0A8K0VDC9"/>
<evidence type="ECO:0000256" key="14">
    <source>
        <dbReference type="PROSITE-ProRule" id="PRU01360"/>
    </source>
</evidence>
<dbReference type="CDD" id="cd01347">
    <property type="entry name" value="ligand_gated_channel"/>
    <property type="match status" value="1"/>
</dbReference>
<evidence type="ECO:0000256" key="1">
    <source>
        <dbReference type="ARBA" id="ARBA00004571"/>
    </source>
</evidence>
<evidence type="ECO:0000313" key="19">
    <source>
        <dbReference type="EMBL" id="MBL4919026.1"/>
    </source>
</evidence>
<evidence type="ECO:0000256" key="11">
    <source>
        <dbReference type="ARBA" id="ARBA00023136"/>
    </source>
</evidence>
<keyword evidence="6 14" id="KW-0812">Transmembrane</keyword>
<dbReference type="GO" id="GO:0015891">
    <property type="term" value="P:siderophore transport"/>
    <property type="evidence" value="ECO:0007669"/>
    <property type="project" value="InterPro"/>
</dbReference>
<dbReference type="GO" id="GO:0038023">
    <property type="term" value="F:signaling receptor activity"/>
    <property type="evidence" value="ECO:0007669"/>
    <property type="project" value="InterPro"/>
</dbReference>
<keyword evidence="13 14" id="KW-0998">Cell outer membrane</keyword>
<dbReference type="PROSITE" id="PS52016">
    <property type="entry name" value="TONB_DEPENDENT_REC_3"/>
    <property type="match status" value="1"/>
</dbReference>
<protein>
    <submittedName>
        <fullName evidence="19">TonB-dependent siderophore receptor</fullName>
    </submittedName>
</protein>
<keyword evidence="20" id="KW-1185">Reference proteome</keyword>
<keyword evidence="5" id="KW-0410">Iron transport</keyword>
<dbReference type="Proteomes" id="UP000648908">
    <property type="component" value="Unassembled WGS sequence"/>
</dbReference>
<feature type="domain" description="TonB-dependent receptor-like beta-barrel" evidence="17">
    <location>
        <begin position="269"/>
        <end position="678"/>
    </location>
</feature>